<dbReference type="PANTHER" id="PTHR33121:SF76">
    <property type="entry name" value="SIGNALING PROTEIN"/>
    <property type="match status" value="1"/>
</dbReference>
<proteinExistence type="predicted"/>
<protein>
    <submittedName>
        <fullName evidence="2">EAL domain-containing protein</fullName>
    </submittedName>
</protein>
<dbReference type="PANTHER" id="PTHR33121">
    <property type="entry name" value="CYCLIC DI-GMP PHOSPHODIESTERASE PDEF"/>
    <property type="match status" value="1"/>
</dbReference>
<dbReference type="Gene3D" id="3.20.20.450">
    <property type="entry name" value="EAL domain"/>
    <property type="match status" value="1"/>
</dbReference>
<evidence type="ECO:0000313" key="3">
    <source>
        <dbReference type="Proteomes" id="UP000327179"/>
    </source>
</evidence>
<sequence length="262" mass="30246">MPLRPIRDVPPAPPAGKPIFLSAWLAEVRRQPILDRQECIIGFENLARFDGTGKLAIYRMSDDLLHSVTRELLLGLRMRCLLDTHYHRQLNDQRGGQAMVRHFVNVEKRSLARPAMVDELIESAADLLSTGAELVVEVTERPLEVPEDFKAYMNGLIRLRQEGVQVALDDYDIHAPIHWELDLGLCDVVKLDLFDLGIAWRGDEAFMSDHFARLMERLYQFIHRYPVELVAEKVETDWQYEVAKGLPFKLFQGYRLGRPERV</sequence>
<evidence type="ECO:0000259" key="1">
    <source>
        <dbReference type="PROSITE" id="PS50883"/>
    </source>
</evidence>
<dbReference type="GO" id="GO:0071111">
    <property type="term" value="F:cyclic-guanylate-specific phosphodiesterase activity"/>
    <property type="evidence" value="ECO:0007669"/>
    <property type="project" value="InterPro"/>
</dbReference>
<dbReference type="SMART" id="SM00052">
    <property type="entry name" value="EAL"/>
    <property type="match status" value="1"/>
</dbReference>
<keyword evidence="3" id="KW-1185">Reference proteome</keyword>
<dbReference type="AlphaFoldDB" id="A0A5J6QXM4"/>
<accession>A0A5J6QXM4</accession>
<dbReference type="InterPro" id="IPR035919">
    <property type="entry name" value="EAL_sf"/>
</dbReference>
<dbReference type="InterPro" id="IPR050706">
    <property type="entry name" value="Cyclic-di-GMP_PDE-like"/>
</dbReference>
<feature type="domain" description="EAL" evidence="1">
    <location>
        <begin position="8"/>
        <end position="262"/>
    </location>
</feature>
<evidence type="ECO:0000313" key="2">
    <source>
        <dbReference type="EMBL" id="QEY65626.1"/>
    </source>
</evidence>
<organism evidence="2 3">
    <name type="scientific">Metapseudomonas lalkuanensis</name>
    <dbReference type="NCBI Taxonomy" id="2604832"/>
    <lineage>
        <taxon>Bacteria</taxon>
        <taxon>Pseudomonadati</taxon>
        <taxon>Pseudomonadota</taxon>
        <taxon>Gammaproteobacteria</taxon>
        <taxon>Pseudomonadales</taxon>
        <taxon>Pseudomonadaceae</taxon>
        <taxon>Metapseudomonas</taxon>
    </lineage>
</organism>
<reference evidence="2 3" key="1">
    <citation type="submission" date="2019-08" db="EMBL/GenBank/DDBJ databases">
        <title>Whole-genome Sequencing of e-waste polymer degrading bacterium Pseudomonas sp. strain PE08.</title>
        <authorList>
            <person name="Kirdat K."/>
            <person name="Debbarma P."/>
            <person name="Narawade N."/>
            <person name="Suyal D."/>
            <person name="Thorat V."/>
            <person name="Shouche Y."/>
            <person name="Goel R."/>
            <person name="Yadav A."/>
        </authorList>
    </citation>
    <scope>NUCLEOTIDE SEQUENCE [LARGE SCALE GENOMIC DNA]</scope>
    <source>
        <strain evidence="2 3">PE08</strain>
    </source>
</reference>
<dbReference type="Proteomes" id="UP000327179">
    <property type="component" value="Chromosome"/>
</dbReference>
<gene>
    <name evidence="2" type="ORF">FXN65_27485</name>
</gene>
<dbReference type="Pfam" id="PF00563">
    <property type="entry name" value="EAL"/>
    <property type="match status" value="1"/>
</dbReference>
<name>A0A5J6QXM4_9GAMM</name>
<dbReference type="EMBL" id="CP043311">
    <property type="protein sequence ID" value="QEY65626.1"/>
    <property type="molecule type" value="Genomic_DNA"/>
</dbReference>
<dbReference type="RefSeq" id="WP_151138500.1">
    <property type="nucleotide sequence ID" value="NZ_CP043311.1"/>
</dbReference>
<dbReference type="InterPro" id="IPR001633">
    <property type="entry name" value="EAL_dom"/>
</dbReference>
<dbReference type="PROSITE" id="PS50883">
    <property type="entry name" value="EAL"/>
    <property type="match status" value="1"/>
</dbReference>
<dbReference type="KEGG" id="plal:FXN65_27485"/>
<dbReference type="SUPFAM" id="SSF141868">
    <property type="entry name" value="EAL domain-like"/>
    <property type="match status" value="1"/>
</dbReference>